<organism evidence="4">
    <name type="scientific">Drosophila persimilis</name>
    <name type="common">Fruit fly</name>
    <dbReference type="NCBI Taxonomy" id="7234"/>
    <lineage>
        <taxon>Eukaryota</taxon>
        <taxon>Metazoa</taxon>
        <taxon>Ecdysozoa</taxon>
        <taxon>Arthropoda</taxon>
        <taxon>Hexapoda</taxon>
        <taxon>Insecta</taxon>
        <taxon>Pterygota</taxon>
        <taxon>Neoptera</taxon>
        <taxon>Endopterygota</taxon>
        <taxon>Diptera</taxon>
        <taxon>Brachycera</taxon>
        <taxon>Muscomorpha</taxon>
        <taxon>Ephydroidea</taxon>
        <taxon>Drosophilidae</taxon>
        <taxon>Drosophila</taxon>
        <taxon>Sophophora</taxon>
    </lineage>
</organism>
<feature type="chain" id="PRO_5002807733" evidence="1">
    <location>
        <begin position="21"/>
        <end position="186"/>
    </location>
</feature>
<dbReference type="EMBL" id="CH479195">
    <property type="protein sequence ID" value="EDW27288.1"/>
    <property type="molecule type" value="Genomic_DNA"/>
</dbReference>
<dbReference type="InterPro" id="IPR016187">
    <property type="entry name" value="CTDL_fold"/>
</dbReference>
<dbReference type="SMR" id="B4GWW1"/>
<dbReference type="PhylomeDB" id="B4GWW1"/>
<protein>
    <submittedName>
        <fullName evidence="3">GL21206</fullName>
    </submittedName>
</protein>
<dbReference type="KEGG" id="dpe:6597957"/>
<dbReference type="Pfam" id="PF00059">
    <property type="entry name" value="Lectin_C"/>
    <property type="match status" value="1"/>
</dbReference>
<proteinExistence type="predicted"/>
<keyword evidence="1" id="KW-0732">Signal</keyword>
<evidence type="ECO:0000313" key="4">
    <source>
        <dbReference type="Proteomes" id="UP000008744"/>
    </source>
</evidence>
<dbReference type="CDD" id="cd00037">
    <property type="entry name" value="CLECT"/>
    <property type="match status" value="1"/>
</dbReference>
<evidence type="ECO:0000313" key="3">
    <source>
        <dbReference type="EMBL" id="EDW27288.1"/>
    </source>
</evidence>
<accession>B4GWW1</accession>
<keyword evidence="4" id="KW-1185">Reference proteome</keyword>
<dbReference type="Proteomes" id="UP000008744">
    <property type="component" value="Unassembled WGS sequence"/>
</dbReference>
<dbReference type="SMART" id="SM00034">
    <property type="entry name" value="CLECT"/>
    <property type="match status" value="1"/>
</dbReference>
<reference evidence="3 4" key="1">
    <citation type="journal article" date="2007" name="Nature">
        <title>Evolution of genes and genomes on the Drosophila phylogeny.</title>
        <authorList>
            <consortium name="Drosophila 12 Genomes Consortium"/>
            <person name="Clark A.G."/>
            <person name="Eisen M.B."/>
            <person name="Smith D.R."/>
            <person name="Bergman C.M."/>
            <person name="Oliver B."/>
            <person name="Markow T.A."/>
            <person name="Kaufman T.C."/>
            <person name="Kellis M."/>
            <person name="Gelbart W."/>
            <person name="Iyer V.N."/>
            <person name="Pollard D.A."/>
            <person name="Sackton T.B."/>
            <person name="Larracuente A.M."/>
            <person name="Singh N.D."/>
            <person name="Abad J.P."/>
            <person name="Abt D.N."/>
            <person name="Adryan B."/>
            <person name="Aguade M."/>
            <person name="Akashi H."/>
            <person name="Anderson W.W."/>
            <person name="Aquadro C.F."/>
            <person name="Ardell D.H."/>
            <person name="Arguello R."/>
            <person name="Artieri C.G."/>
            <person name="Barbash D.A."/>
            <person name="Barker D."/>
            <person name="Barsanti P."/>
            <person name="Batterham P."/>
            <person name="Batzoglou S."/>
            <person name="Begun D."/>
            <person name="Bhutkar A."/>
            <person name="Blanco E."/>
            <person name="Bosak S.A."/>
            <person name="Bradley R.K."/>
            <person name="Brand A.D."/>
            <person name="Brent M.R."/>
            <person name="Brooks A.N."/>
            <person name="Brown R.H."/>
            <person name="Butlin R.K."/>
            <person name="Caggese C."/>
            <person name="Calvi B.R."/>
            <person name="Bernardo de Carvalho A."/>
            <person name="Caspi A."/>
            <person name="Castrezana S."/>
            <person name="Celniker S.E."/>
            <person name="Chang J.L."/>
            <person name="Chapple C."/>
            <person name="Chatterji S."/>
            <person name="Chinwalla A."/>
            <person name="Civetta A."/>
            <person name="Clifton S.W."/>
            <person name="Comeron J.M."/>
            <person name="Costello J.C."/>
            <person name="Coyne J.A."/>
            <person name="Daub J."/>
            <person name="David R.G."/>
            <person name="Delcher A.L."/>
            <person name="Delehaunty K."/>
            <person name="Do C.B."/>
            <person name="Ebling H."/>
            <person name="Edwards K."/>
            <person name="Eickbush T."/>
            <person name="Evans J.D."/>
            <person name="Filipski A."/>
            <person name="Findeiss S."/>
            <person name="Freyhult E."/>
            <person name="Fulton L."/>
            <person name="Fulton R."/>
            <person name="Garcia A.C."/>
            <person name="Gardiner A."/>
            <person name="Garfield D.A."/>
            <person name="Garvin B.E."/>
            <person name="Gibson G."/>
            <person name="Gilbert D."/>
            <person name="Gnerre S."/>
            <person name="Godfrey J."/>
            <person name="Good R."/>
            <person name="Gotea V."/>
            <person name="Gravely B."/>
            <person name="Greenberg A.J."/>
            <person name="Griffiths-Jones S."/>
            <person name="Gross S."/>
            <person name="Guigo R."/>
            <person name="Gustafson E.A."/>
            <person name="Haerty W."/>
            <person name="Hahn M.W."/>
            <person name="Halligan D.L."/>
            <person name="Halpern A.L."/>
            <person name="Halter G.M."/>
            <person name="Han M.V."/>
            <person name="Heger A."/>
            <person name="Hillier L."/>
            <person name="Hinrichs A.S."/>
            <person name="Holmes I."/>
            <person name="Hoskins R.A."/>
            <person name="Hubisz M.J."/>
            <person name="Hultmark D."/>
            <person name="Huntley M.A."/>
            <person name="Jaffe D.B."/>
            <person name="Jagadeeshan S."/>
            <person name="Jeck W.R."/>
            <person name="Johnson J."/>
            <person name="Jones C.D."/>
            <person name="Jordan W.C."/>
            <person name="Karpen G.H."/>
            <person name="Kataoka E."/>
            <person name="Keightley P.D."/>
            <person name="Kheradpour P."/>
            <person name="Kirkness E.F."/>
            <person name="Koerich L.B."/>
            <person name="Kristiansen K."/>
            <person name="Kudrna D."/>
            <person name="Kulathinal R.J."/>
            <person name="Kumar S."/>
            <person name="Kwok R."/>
            <person name="Lander E."/>
            <person name="Langley C.H."/>
            <person name="Lapoint R."/>
            <person name="Lazzaro B.P."/>
            <person name="Lee S.J."/>
            <person name="Levesque L."/>
            <person name="Li R."/>
            <person name="Lin C.F."/>
            <person name="Lin M.F."/>
            <person name="Lindblad-Toh K."/>
            <person name="Llopart A."/>
            <person name="Long M."/>
            <person name="Low L."/>
            <person name="Lozovsky E."/>
            <person name="Lu J."/>
            <person name="Luo M."/>
            <person name="Machado C.A."/>
            <person name="Makalowski W."/>
            <person name="Marzo M."/>
            <person name="Matsuda M."/>
            <person name="Matzkin L."/>
            <person name="McAllister B."/>
            <person name="McBride C.S."/>
            <person name="McKernan B."/>
            <person name="McKernan K."/>
            <person name="Mendez-Lago M."/>
            <person name="Minx P."/>
            <person name="Mollenhauer M.U."/>
            <person name="Montooth K."/>
            <person name="Mount S.M."/>
            <person name="Mu X."/>
            <person name="Myers E."/>
            <person name="Negre B."/>
            <person name="Newfeld S."/>
            <person name="Nielsen R."/>
            <person name="Noor M.A."/>
            <person name="O'Grady P."/>
            <person name="Pachter L."/>
            <person name="Papaceit M."/>
            <person name="Parisi M.J."/>
            <person name="Parisi M."/>
            <person name="Parts L."/>
            <person name="Pedersen J.S."/>
            <person name="Pesole G."/>
            <person name="Phillippy A.M."/>
            <person name="Ponting C.P."/>
            <person name="Pop M."/>
            <person name="Porcelli D."/>
            <person name="Powell J.R."/>
            <person name="Prohaska S."/>
            <person name="Pruitt K."/>
            <person name="Puig M."/>
            <person name="Quesneville H."/>
            <person name="Ram K.R."/>
            <person name="Rand D."/>
            <person name="Rasmussen M.D."/>
            <person name="Reed L.K."/>
            <person name="Reenan R."/>
            <person name="Reily A."/>
            <person name="Remington K.A."/>
            <person name="Rieger T.T."/>
            <person name="Ritchie M.G."/>
            <person name="Robin C."/>
            <person name="Rogers Y.H."/>
            <person name="Rohde C."/>
            <person name="Rozas J."/>
            <person name="Rubenfield M.J."/>
            <person name="Ruiz A."/>
            <person name="Russo S."/>
            <person name="Salzberg S.L."/>
            <person name="Sanchez-Gracia A."/>
            <person name="Saranga D.J."/>
            <person name="Sato H."/>
            <person name="Schaeffer S.W."/>
            <person name="Schatz M.C."/>
            <person name="Schlenke T."/>
            <person name="Schwartz R."/>
            <person name="Segarra C."/>
            <person name="Singh R.S."/>
            <person name="Sirot L."/>
            <person name="Sirota M."/>
            <person name="Sisneros N.B."/>
            <person name="Smith C.D."/>
            <person name="Smith T.F."/>
            <person name="Spieth J."/>
            <person name="Stage D.E."/>
            <person name="Stark A."/>
            <person name="Stephan W."/>
            <person name="Strausberg R.L."/>
            <person name="Strempel S."/>
            <person name="Sturgill D."/>
            <person name="Sutton G."/>
            <person name="Sutton G.G."/>
            <person name="Tao W."/>
            <person name="Teichmann S."/>
            <person name="Tobari Y.N."/>
            <person name="Tomimura Y."/>
            <person name="Tsolas J.M."/>
            <person name="Valente V.L."/>
            <person name="Venter E."/>
            <person name="Venter J.C."/>
            <person name="Vicario S."/>
            <person name="Vieira F.G."/>
            <person name="Vilella A.J."/>
            <person name="Villasante A."/>
            <person name="Walenz B."/>
            <person name="Wang J."/>
            <person name="Wasserman M."/>
            <person name="Watts T."/>
            <person name="Wilson D."/>
            <person name="Wilson R.K."/>
            <person name="Wing R.A."/>
            <person name="Wolfner M.F."/>
            <person name="Wong A."/>
            <person name="Wong G.K."/>
            <person name="Wu C.I."/>
            <person name="Wu G."/>
            <person name="Yamamoto D."/>
            <person name="Yang H.P."/>
            <person name="Yang S.P."/>
            <person name="Yorke J.A."/>
            <person name="Yoshida K."/>
            <person name="Zdobnov E."/>
            <person name="Zhang P."/>
            <person name="Zhang Y."/>
            <person name="Zimin A.V."/>
            <person name="Baldwin J."/>
            <person name="Abdouelleil A."/>
            <person name="Abdulkadir J."/>
            <person name="Abebe A."/>
            <person name="Abera B."/>
            <person name="Abreu J."/>
            <person name="Acer S.C."/>
            <person name="Aftuck L."/>
            <person name="Alexander A."/>
            <person name="An P."/>
            <person name="Anderson E."/>
            <person name="Anderson S."/>
            <person name="Arachi H."/>
            <person name="Azer M."/>
            <person name="Bachantsang P."/>
            <person name="Barry A."/>
            <person name="Bayul T."/>
            <person name="Berlin A."/>
            <person name="Bessette D."/>
            <person name="Bloom T."/>
            <person name="Blye J."/>
            <person name="Boguslavskiy L."/>
            <person name="Bonnet C."/>
            <person name="Boukhgalter B."/>
            <person name="Bourzgui I."/>
            <person name="Brown A."/>
            <person name="Cahill P."/>
            <person name="Channer S."/>
            <person name="Cheshatsang Y."/>
            <person name="Chuda L."/>
            <person name="Citroen M."/>
            <person name="Collymore A."/>
            <person name="Cooke P."/>
            <person name="Costello M."/>
            <person name="D'Aco K."/>
            <person name="Daza R."/>
            <person name="De Haan G."/>
            <person name="DeGray S."/>
            <person name="DeMaso C."/>
            <person name="Dhargay N."/>
            <person name="Dooley K."/>
            <person name="Dooley E."/>
            <person name="Doricent M."/>
            <person name="Dorje P."/>
            <person name="Dorjee K."/>
            <person name="Dupes A."/>
            <person name="Elong R."/>
            <person name="Falk J."/>
            <person name="Farina A."/>
            <person name="Faro S."/>
            <person name="Ferguson D."/>
            <person name="Fisher S."/>
            <person name="Foley C.D."/>
            <person name="Franke A."/>
            <person name="Friedrich D."/>
            <person name="Gadbois L."/>
            <person name="Gearin G."/>
            <person name="Gearin C.R."/>
            <person name="Giannoukos G."/>
            <person name="Goode T."/>
            <person name="Graham J."/>
            <person name="Grandbois E."/>
            <person name="Grewal S."/>
            <person name="Gyaltsen K."/>
            <person name="Hafez N."/>
            <person name="Hagos B."/>
            <person name="Hall J."/>
            <person name="Henson C."/>
            <person name="Hollinger A."/>
            <person name="Honan T."/>
            <person name="Huard M.D."/>
            <person name="Hughes L."/>
            <person name="Hurhula B."/>
            <person name="Husby M.E."/>
            <person name="Kamat A."/>
            <person name="Kanga B."/>
            <person name="Kashin S."/>
            <person name="Khazanovich D."/>
            <person name="Kisner P."/>
            <person name="Lance K."/>
            <person name="Lara M."/>
            <person name="Lee W."/>
            <person name="Lennon N."/>
            <person name="Letendre F."/>
            <person name="LeVine R."/>
            <person name="Lipovsky A."/>
            <person name="Liu X."/>
            <person name="Liu J."/>
            <person name="Liu S."/>
            <person name="Lokyitsang T."/>
            <person name="Lokyitsang Y."/>
            <person name="Lubonja R."/>
            <person name="Lui A."/>
            <person name="MacDonald P."/>
            <person name="Magnisalis V."/>
            <person name="Maru K."/>
            <person name="Matthews C."/>
            <person name="McCusker W."/>
            <person name="McDonough S."/>
            <person name="Mehta T."/>
            <person name="Meldrim J."/>
            <person name="Meneus L."/>
            <person name="Mihai O."/>
            <person name="Mihalev A."/>
            <person name="Mihova T."/>
            <person name="Mittelman R."/>
            <person name="Mlenga V."/>
            <person name="Montmayeur A."/>
            <person name="Mulrain L."/>
            <person name="Navidi A."/>
            <person name="Naylor J."/>
            <person name="Negash T."/>
            <person name="Nguyen T."/>
            <person name="Nguyen N."/>
            <person name="Nicol R."/>
            <person name="Norbu C."/>
            <person name="Norbu N."/>
            <person name="Novod N."/>
            <person name="O'Neill B."/>
            <person name="Osman S."/>
            <person name="Markiewicz E."/>
            <person name="Oyono O.L."/>
            <person name="Patti C."/>
            <person name="Phunkhang P."/>
            <person name="Pierre F."/>
            <person name="Priest M."/>
            <person name="Raghuraman S."/>
            <person name="Rege F."/>
            <person name="Reyes R."/>
            <person name="Rise C."/>
            <person name="Rogov P."/>
            <person name="Ross K."/>
            <person name="Ryan E."/>
            <person name="Settipalli S."/>
            <person name="Shea T."/>
            <person name="Sherpa N."/>
            <person name="Shi L."/>
            <person name="Shih D."/>
            <person name="Sparrow T."/>
            <person name="Spaulding J."/>
            <person name="Stalker J."/>
            <person name="Stange-Thomann N."/>
            <person name="Stavropoulos S."/>
            <person name="Stone C."/>
            <person name="Strader C."/>
            <person name="Tesfaye S."/>
            <person name="Thomson T."/>
            <person name="Thoulutsang Y."/>
            <person name="Thoulutsang D."/>
            <person name="Topham K."/>
            <person name="Topping I."/>
            <person name="Tsamla T."/>
            <person name="Vassiliev H."/>
            <person name="Vo A."/>
            <person name="Wangchuk T."/>
            <person name="Wangdi T."/>
            <person name="Weiand M."/>
            <person name="Wilkinson J."/>
            <person name="Wilson A."/>
            <person name="Yadav S."/>
            <person name="Young G."/>
            <person name="Yu Q."/>
            <person name="Zembek L."/>
            <person name="Zhong D."/>
            <person name="Zimmer A."/>
            <person name="Zwirko Z."/>
            <person name="Jaffe D.B."/>
            <person name="Alvarez P."/>
            <person name="Brockman W."/>
            <person name="Butler J."/>
            <person name="Chin C."/>
            <person name="Gnerre S."/>
            <person name="Grabherr M."/>
            <person name="Kleber M."/>
            <person name="Mauceli E."/>
            <person name="MacCallum I."/>
        </authorList>
    </citation>
    <scope>NUCLEOTIDE SEQUENCE [LARGE SCALE GENOMIC DNA]</scope>
    <source>
        <strain evidence="4">MSH-3 / Tucson 14011-0111.49</strain>
    </source>
</reference>
<dbReference type="AlphaFoldDB" id="B4GWW1"/>
<sequence>MLKYTVLFLALVSSAKEGWGRERFTIETHDGNHIGAVLKSAPFIKIDDGYYFFGRESVNWYVAYEKCRELEAELVTFETDEEFDAIARYLKANADRGNYWSSGNDLGKTGIHKWFSNGQRINSLRWAHGQPDNAGDKEHCIHLGYIYKDSQGFELNDRPCAYDGNSLFRFICEAPKLETISIVVWK</sequence>
<dbReference type="OrthoDB" id="7357196at2759"/>
<feature type="domain" description="C-type lectin" evidence="2">
    <location>
        <begin position="51"/>
        <end position="160"/>
    </location>
</feature>
<dbReference type="eggNOG" id="KOG4297">
    <property type="taxonomic scope" value="Eukaryota"/>
</dbReference>
<dbReference type="HOGENOM" id="CLU_049894_13_2_1"/>
<dbReference type="InterPro" id="IPR001304">
    <property type="entry name" value="C-type_lectin-like"/>
</dbReference>
<evidence type="ECO:0000259" key="2">
    <source>
        <dbReference type="PROSITE" id="PS50041"/>
    </source>
</evidence>
<feature type="signal peptide" evidence="1">
    <location>
        <begin position="1"/>
        <end position="20"/>
    </location>
</feature>
<name>B4GWW1_DROPE</name>
<gene>
    <name evidence="3" type="primary">Dper\GL21206</name>
    <name evidence="3" type="ORF">Dper_GL21206</name>
</gene>
<dbReference type="InterPro" id="IPR050111">
    <property type="entry name" value="C-type_lectin/snaclec_domain"/>
</dbReference>
<dbReference type="PANTHER" id="PTHR22803">
    <property type="entry name" value="MANNOSE, PHOSPHOLIPASE, LECTIN RECEPTOR RELATED"/>
    <property type="match status" value="1"/>
</dbReference>
<dbReference type="OMA" id="RWFTSGQ"/>
<dbReference type="InterPro" id="IPR016186">
    <property type="entry name" value="C-type_lectin-like/link_sf"/>
</dbReference>
<evidence type="ECO:0000256" key="1">
    <source>
        <dbReference type="SAM" id="SignalP"/>
    </source>
</evidence>
<dbReference type="Gene3D" id="3.10.100.10">
    <property type="entry name" value="Mannose-Binding Protein A, subunit A"/>
    <property type="match status" value="1"/>
</dbReference>
<dbReference type="SUPFAM" id="SSF56436">
    <property type="entry name" value="C-type lectin-like"/>
    <property type="match status" value="1"/>
</dbReference>
<dbReference type="PROSITE" id="PS50041">
    <property type="entry name" value="C_TYPE_LECTIN_2"/>
    <property type="match status" value="1"/>
</dbReference>